<sequence length="71" mass="8187">MSQVHFNVEWVVEQGLTTLTGLGPRQIENYRLECWVEGVHFKRVSSKGNSASKRGTTWCNYPKINKFIQDS</sequence>
<dbReference type="InterPro" id="IPR038146">
    <property type="entry name" value="933W_put_Xis_sf"/>
</dbReference>
<reference evidence="1" key="1">
    <citation type="submission" date="2023-08" db="EMBL/GenBank/DDBJ databases">
        <title>WGS of pathogenic bacterial species, Los Angeles County Public Health Laboratories.</title>
        <authorList>
            <person name="Garrigues J.M."/>
            <person name="Green N.M."/>
        </authorList>
    </citation>
    <scope>NUCLEOTIDE SEQUENCE</scope>
    <source>
        <strain evidence="1">LACPHL-BACT-2023-00068</strain>
    </source>
</reference>
<dbReference type="InterPro" id="IPR009634">
    <property type="entry name" value="Put_exci"/>
</dbReference>
<evidence type="ECO:0000313" key="1">
    <source>
        <dbReference type="EMBL" id="MDQ2307671.1"/>
    </source>
</evidence>
<comment type="caution">
    <text evidence="1">The sequence shown here is derived from an EMBL/GenBank/DDBJ whole genome shotgun (WGS) entry which is preliminary data.</text>
</comment>
<organism evidence="1 2">
    <name type="scientific">Pluralibacter gergoviae</name>
    <name type="common">Enterobacter gergoviae</name>
    <dbReference type="NCBI Taxonomy" id="61647"/>
    <lineage>
        <taxon>Bacteria</taxon>
        <taxon>Pseudomonadati</taxon>
        <taxon>Pseudomonadota</taxon>
        <taxon>Gammaproteobacteria</taxon>
        <taxon>Enterobacterales</taxon>
        <taxon>Enterobacteriaceae</taxon>
        <taxon>Pluralibacter</taxon>
    </lineage>
</organism>
<name>A0AAW8HJN7_PLUGE</name>
<dbReference type="EMBL" id="JAVDNV010000001">
    <property type="protein sequence ID" value="MDQ2307671.1"/>
    <property type="molecule type" value="Genomic_DNA"/>
</dbReference>
<accession>A0AAW8HJN7</accession>
<dbReference type="Pfam" id="PF06806">
    <property type="entry name" value="DUF1233"/>
    <property type="match status" value="1"/>
</dbReference>
<proteinExistence type="predicted"/>
<protein>
    <submittedName>
        <fullName evidence="1">Excisionase family protein</fullName>
    </submittedName>
</protein>
<gene>
    <name evidence="1" type="primary">xisR</name>
    <name evidence="1" type="ORF">RBJ30_00950</name>
</gene>
<evidence type="ECO:0000313" key="2">
    <source>
        <dbReference type="Proteomes" id="UP001236270"/>
    </source>
</evidence>
<dbReference type="RefSeq" id="WP_043084270.1">
    <property type="nucleotide sequence ID" value="NZ_CBCSIS010000003.1"/>
</dbReference>
<dbReference type="AlphaFoldDB" id="A0AAW8HJN7"/>
<dbReference type="GeneID" id="61384767"/>
<dbReference type="Proteomes" id="UP001236270">
    <property type="component" value="Unassembled WGS sequence"/>
</dbReference>
<dbReference type="KEGG" id="pge:LG71_18005"/>
<dbReference type="Gene3D" id="1.10.1660.60">
    <property type="entry name" value="Putative excisionased domain DUF1233"/>
    <property type="match status" value="1"/>
</dbReference>